<evidence type="ECO:0000313" key="1">
    <source>
        <dbReference type="EMBL" id="XBH08415.1"/>
    </source>
</evidence>
<sequence length="156" mass="15828">MSAIVERATPPAPTGLRATFTGRYNAVPSAVPGGETHINLSGSARIPSLGNARIAGTLASNPSLPPSSTNTNGVLTLVARRAGGNVVTVVSGPTADLTSTKPTTTQLNYTVVAAPPRLASMIGTQGVATLSLKPRLRNLPVGSTVTGQFTLRVTQS</sequence>
<proteinExistence type="predicted"/>
<protein>
    <recommendedName>
        <fullName evidence="2">DUF4402 domain-containing protein</fullName>
    </recommendedName>
</protein>
<evidence type="ECO:0008006" key="2">
    <source>
        <dbReference type="Google" id="ProtNLM"/>
    </source>
</evidence>
<dbReference type="EMBL" id="CP155447">
    <property type="protein sequence ID" value="XBH08415.1"/>
    <property type="molecule type" value="Genomic_DNA"/>
</dbReference>
<organism evidence="1">
    <name type="scientific">Singulisphaera sp. Ch08</name>
    <dbReference type="NCBI Taxonomy" id="3120278"/>
    <lineage>
        <taxon>Bacteria</taxon>
        <taxon>Pseudomonadati</taxon>
        <taxon>Planctomycetota</taxon>
        <taxon>Planctomycetia</taxon>
        <taxon>Isosphaerales</taxon>
        <taxon>Isosphaeraceae</taxon>
        <taxon>Singulisphaera</taxon>
    </lineage>
</organism>
<accession>A0AAU7CTJ8</accession>
<dbReference type="AlphaFoldDB" id="A0AAU7CTJ8"/>
<dbReference type="RefSeq" id="WP_406701269.1">
    <property type="nucleotide sequence ID" value="NZ_CP155447.1"/>
</dbReference>
<name>A0AAU7CTJ8_9BACT</name>
<gene>
    <name evidence="1" type="ORF">V5E97_35175</name>
</gene>
<reference evidence="1" key="1">
    <citation type="submission" date="2024-05" db="EMBL/GenBank/DDBJ databases">
        <title>Planctomycetes of the genus Singulisphaera possess chitinolytic capabilities.</title>
        <authorList>
            <person name="Ivanova A."/>
        </authorList>
    </citation>
    <scope>NUCLEOTIDE SEQUENCE</scope>
    <source>
        <strain evidence="1">Ch08T</strain>
    </source>
</reference>